<dbReference type="Proteomes" id="UP000824881">
    <property type="component" value="Unassembled WGS sequence"/>
</dbReference>
<accession>A0ACB7J442</accession>
<sequence>MPREPSNCYHKLAASGTYAYSAGCKFQHTKSVSKSTPPTAPHITKGHTKKSKKERRASNFPAFFANYPEFQYNPAKSAILEFYRLCDLNHWDRDDPERERAHKAFKDVLVKEFNDIYGTDEKDINSWHKICTVVNIDPLPDTLRKARDAVLSKHINLVDLVDHPTGHIRVYDSLEGLREYTRTTGKYFPKENAYAEGLLKYLLREIHSEYAGHRKVSDRRRHRQ</sequence>
<gene>
    <name evidence="1" type="ORF">CCMSSC00406_0001824</name>
</gene>
<protein>
    <submittedName>
        <fullName evidence="1">Uncharacterized protein</fullName>
    </submittedName>
</protein>
<dbReference type="EMBL" id="WQMT02000003">
    <property type="protein sequence ID" value="KAG9225025.1"/>
    <property type="molecule type" value="Genomic_DNA"/>
</dbReference>
<evidence type="ECO:0000313" key="2">
    <source>
        <dbReference type="Proteomes" id="UP000824881"/>
    </source>
</evidence>
<keyword evidence="2" id="KW-1185">Reference proteome</keyword>
<evidence type="ECO:0000313" key="1">
    <source>
        <dbReference type="EMBL" id="KAG9225025.1"/>
    </source>
</evidence>
<name>A0ACB7J442_PLECO</name>
<comment type="caution">
    <text evidence="1">The sequence shown here is derived from an EMBL/GenBank/DDBJ whole genome shotgun (WGS) entry which is preliminary data.</text>
</comment>
<proteinExistence type="predicted"/>
<organism evidence="1 2">
    <name type="scientific">Pleurotus cornucopiae</name>
    <name type="common">Cornucopia mushroom</name>
    <dbReference type="NCBI Taxonomy" id="5321"/>
    <lineage>
        <taxon>Eukaryota</taxon>
        <taxon>Fungi</taxon>
        <taxon>Dikarya</taxon>
        <taxon>Basidiomycota</taxon>
        <taxon>Agaricomycotina</taxon>
        <taxon>Agaricomycetes</taxon>
        <taxon>Agaricomycetidae</taxon>
        <taxon>Agaricales</taxon>
        <taxon>Pleurotineae</taxon>
        <taxon>Pleurotaceae</taxon>
        <taxon>Pleurotus</taxon>
    </lineage>
</organism>
<reference evidence="1 2" key="1">
    <citation type="journal article" date="2021" name="Appl. Environ. Microbiol.">
        <title>Genetic linkage and physical mapping for an oyster mushroom Pleurotus cornucopiae and QTL analysis for the trait cap color.</title>
        <authorList>
            <person name="Zhang Y."/>
            <person name="Gao W."/>
            <person name="Sonnenberg A."/>
            <person name="Chen Q."/>
            <person name="Zhang J."/>
            <person name="Huang C."/>
        </authorList>
    </citation>
    <scope>NUCLEOTIDE SEQUENCE [LARGE SCALE GENOMIC DNA]</scope>
    <source>
        <strain evidence="1">CCMSSC00406</strain>
    </source>
</reference>